<organism evidence="1 2">
    <name type="scientific">Staphylococcus pettenkoferi</name>
    <dbReference type="NCBI Taxonomy" id="170573"/>
    <lineage>
        <taxon>Bacteria</taxon>
        <taxon>Bacillati</taxon>
        <taxon>Bacillota</taxon>
        <taxon>Bacilli</taxon>
        <taxon>Bacillales</taxon>
        <taxon>Staphylococcaceae</taxon>
        <taxon>Staphylococcus</taxon>
    </lineage>
</organism>
<dbReference type="PROSITE" id="PS51257">
    <property type="entry name" value="PROKAR_LIPOPROTEIN"/>
    <property type="match status" value="1"/>
</dbReference>
<protein>
    <recommendedName>
        <fullName evidence="3">Lipoprotein</fullName>
    </recommendedName>
</protein>
<proteinExistence type="predicted"/>
<comment type="caution">
    <text evidence="1">The sequence shown here is derived from an EMBL/GenBank/DDBJ whole genome shotgun (WGS) entry which is preliminary data.</text>
</comment>
<gene>
    <name evidence="1" type="ORF">NW133_05445</name>
</gene>
<reference evidence="1" key="2">
    <citation type="submission" date="2022-08" db="EMBL/GenBank/DDBJ databases">
        <authorList>
            <person name="Magnan C."/>
        </authorList>
    </citation>
    <scope>NUCLEOTIDE SEQUENCE</scope>
    <source>
        <strain evidence="1">NSP012P</strain>
    </source>
</reference>
<evidence type="ECO:0008006" key="3">
    <source>
        <dbReference type="Google" id="ProtNLM"/>
    </source>
</evidence>
<sequence>MKFTKLGIFIGFIALFIILAGCQSQEDKEKEFKKQTNLYIDKLAKNVDKVDKAGTDNPEDHKKIISATDKANKQIKSDFKKYKEDFNKDALDNKDNKKIYQNVSNITDIYTQSYDNLHKISKAEGLDKESFAKHALNEFTNSYVALGTQMSNLEKSKAKKILNEKAYDHLKSTIDHSTNEVDTVAKGYAMLQGQGFDLKAEDMPKFDAVKYGKYHKDGETKEVSADKYNQLADKANKIYGKDSQVPHVDKSVNELSYKLLEEKYNYAKAVKELVDSLSEAA</sequence>
<reference evidence="1" key="1">
    <citation type="journal article" date="2022" name="Int. J. Mol. Sci.">
        <title>Phenotypic and Genotypic Virulence Characterisation of Staphylococcus pettenkoferi Strains Isolated from Human Bloodstream and Diabetic Foot Infections.</title>
        <authorList>
            <person name="Magnan C."/>
            <person name="Ahmad-Mansour N."/>
            <person name="Pouget C."/>
            <person name="Morsli M."/>
            <person name="Huc-Brandt S."/>
            <person name="Pantel A."/>
            <person name="Dunyach-Remy C."/>
            <person name="Sotto A."/>
            <person name="Molle V."/>
            <person name="Lavigne J.-P."/>
        </authorList>
    </citation>
    <scope>NUCLEOTIDE SEQUENCE</scope>
    <source>
        <strain evidence="1">NSP012P</strain>
    </source>
</reference>
<dbReference type="RefSeq" id="WP_268213315.1">
    <property type="nucleotide sequence ID" value="NZ_JANSKN010000048.1"/>
</dbReference>
<evidence type="ECO:0000313" key="2">
    <source>
        <dbReference type="Proteomes" id="UP001072952"/>
    </source>
</evidence>
<name>A0ABT4BJW7_9STAP</name>
<accession>A0ABT4BJW7</accession>
<dbReference type="EMBL" id="JANSLD010000023">
    <property type="protein sequence ID" value="MCY1582971.1"/>
    <property type="molecule type" value="Genomic_DNA"/>
</dbReference>
<keyword evidence="2" id="KW-1185">Reference proteome</keyword>
<evidence type="ECO:0000313" key="1">
    <source>
        <dbReference type="EMBL" id="MCY1582971.1"/>
    </source>
</evidence>
<dbReference type="Proteomes" id="UP001072952">
    <property type="component" value="Unassembled WGS sequence"/>
</dbReference>